<dbReference type="GO" id="GO:0000160">
    <property type="term" value="P:phosphorelay signal transduction system"/>
    <property type="evidence" value="ECO:0007669"/>
    <property type="project" value="UniProtKB-KW"/>
</dbReference>
<feature type="domain" description="HPt" evidence="3">
    <location>
        <begin position="1"/>
        <end position="99"/>
    </location>
</feature>
<dbReference type="InterPro" id="IPR008207">
    <property type="entry name" value="Sig_transdc_His_kin_Hpt_dom"/>
</dbReference>
<comment type="caution">
    <text evidence="4">The sequence shown here is derived from an EMBL/GenBank/DDBJ whole genome shotgun (WGS) entry which is preliminary data.</text>
</comment>
<evidence type="ECO:0000259" key="3">
    <source>
        <dbReference type="PROSITE" id="PS50894"/>
    </source>
</evidence>
<accession>Q0FRZ4</accession>
<keyword evidence="1" id="KW-0902">Two-component regulatory system</keyword>
<dbReference type="GO" id="GO:0004672">
    <property type="term" value="F:protein kinase activity"/>
    <property type="evidence" value="ECO:0007669"/>
    <property type="project" value="UniProtKB-ARBA"/>
</dbReference>
<protein>
    <recommendedName>
        <fullName evidence="3">HPt domain-containing protein</fullName>
    </recommendedName>
</protein>
<dbReference type="HOGENOM" id="CLU_2317698_0_0_5"/>
<dbReference type="AlphaFoldDB" id="Q0FRZ4"/>
<organism evidence="4 5">
    <name type="scientific">Salipiger bermudensis (strain DSM 26914 / JCM 13377 / KCTC 12554 / HTCC2601)</name>
    <name type="common">Pelagibaca bermudensis</name>
    <dbReference type="NCBI Taxonomy" id="314265"/>
    <lineage>
        <taxon>Bacteria</taxon>
        <taxon>Pseudomonadati</taxon>
        <taxon>Pseudomonadota</taxon>
        <taxon>Alphaproteobacteria</taxon>
        <taxon>Rhodobacterales</taxon>
        <taxon>Roseobacteraceae</taxon>
        <taxon>Salipiger</taxon>
    </lineage>
</organism>
<evidence type="ECO:0000256" key="2">
    <source>
        <dbReference type="PROSITE-ProRule" id="PRU00110"/>
    </source>
</evidence>
<keyword evidence="2" id="KW-0597">Phosphoprotein</keyword>
<feature type="modified residue" description="Phosphohistidine" evidence="2">
    <location>
        <position position="41"/>
    </location>
</feature>
<dbReference type="SUPFAM" id="SSF47226">
    <property type="entry name" value="Histidine-containing phosphotransfer domain, HPT domain"/>
    <property type="match status" value="1"/>
</dbReference>
<dbReference type="STRING" id="314265.R2601_17564"/>
<sequence length="99" mass="11064">MKLLQGRFIDGLPEMLRPVKETLGRENVELAEIHDLHRILHEAAGNAGMLGFTDLHRLLKDALRMLETAEAENRTLTDPERNALIVALAGIMRAREAAL</sequence>
<evidence type="ECO:0000313" key="4">
    <source>
        <dbReference type="EMBL" id="EAU46965.1"/>
    </source>
</evidence>
<dbReference type="PROSITE" id="PS50894">
    <property type="entry name" value="HPT"/>
    <property type="match status" value="1"/>
</dbReference>
<keyword evidence="5" id="KW-1185">Reference proteome</keyword>
<proteinExistence type="predicted"/>
<reference evidence="4 5" key="1">
    <citation type="journal article" date="2010" name="J. Bacteriol.">
        <title>Genome sequences of Pelagibaca bermudensis HTCC2601T and Maritimibacter alkaliphilus HTCC2654T, the type strains of two marine Roseobacter genera.</title>
        <authorList>
            <person name="Thrash J.C."/>
            <person name="Cho J.C."/>
            <person name="Ferriera S."/>
            <person name="Johnson J."/>
            <person name="Vergin K.L."/>
            <person name="Giovannoni S.J."/>
        </authorList>
    </citation>
    <scope>NUCLEOTIDE SEQUENCE [LARGE SCALE GENOMIC DNA]</scope>
    <source>
        <strain evidence="5">DSM 26914 / JCM 13377 / KCTC 12554 / HTCC2601</strain>
    </source>
</reference>
<evidence type="ECO:0000256" key="1">
    <source>
        <dbReference type="ARBA" id="ARBA00023012"/>
    </source>
</evidence>
<name>Q0FRZ4_SALBH</name>
<evidence type="ECO:0000313" key="5">
    <source>
        <dbReference type="Proteomes" id="UP000006230"/>
    </source>
</evidence>
<dbReference type="Proteomes" id="UP000006230">
    <property type="component" value="Unassembled WGS sequence"/>
</dbReference>
<dbReference type="InterPro" id="IPR036641">
    <property type="entry name" value="HPT_dom_sf"/>
</dbReference>
<gene>
    <name evidence="4" type="ORF">R2601_17564</name>
</gene>
<dbReference type="Gene3D" id="1.20.120.160">
    <property type="entry name" value="HPT domain"/>
    <property type="match status" value="1"/>
</dbReference>
<dbReference type="EMBL" id="AATQ01000010">
    <property type="protein sequence ID" value="EAU46965.1"/>
    <property type="molecule type" value="Genomic_DNA"/>
</dbReference>